<feature type="domain" description="RNA polymerase sigma-70 region 2" evidence="5">
    <location>
        <begin position="10"/>
        <end position="74"/>
    </location>
</feature>
<organism evidence="6 7">
    <name type="scientific">Planococcus massiliensis</name>
    <dbReference type="NCBI Taxonomy" id="1499687"/>
    <lineage>
        <taxon>Bacteria</taxon>
        <taxon>Bacillati</taxon>
        <taxon>Bacillota</taxon>
        <taxon>Bacilli</taxon>
        <taxon>Bacillales</taxon>
        <taxon>Caryophanaceae</taxon>
        <taxon>Planococcus</taxon>
    </lineage>
</organism>
<dbReference type="InterPro" id="IPR007627">
    <property type="entry name" value="RNA_pol_sigma70_r2"/>
</dbReference>
<evidence type="ECO:0000256" key="1">
    <source>
        <dbReference type="ARBA" id="ARBA00023015"/>
    </source>
</evidence>
<dbReference type="STRING" id="1499687.BN1080_01063"/>
<accession>A0A098EJV3</accession>
<keyword evidence="3" id="KW-0238">DNA-binding</keyword>
<dbReference type="Gene3D" id="1.10.1740.10">
    <property type="match status" value="1"/>
</dbReference>
<dbReference type="PANTHER" id="PTHR30385">
    <property type="entry name" value="SIGMA FACTOR F FLAGELLAR"/>
    <property type="match status" value="1"/>
</dbReference>
<evidence type="ECO:0000256" key="3">
    <source>
        <dbReference type="ARBA" id="ARBA00023125"/>
    </source>
</evidence>
<keyword evidence="4" id="KW-0804">Transcription</keyword>
<dbReference type="Pfam" id="PF04542">
    <property type="entry name" value="Sigma70_r2"/>
    <property type="match status" value="1"/>
</dbReference>
<dbReference type="SUPFAM" id="SSF88946">
    <property type="entry name" value="Sigma2 domain of RNA polymerase sigma factors"/>
    <property type="match status" value="1"/>
</dbReference>
<reference evidence="6 7" key="1">
    <citation type="submission" date="2014-09" db="EMBL/GenBank/DDBJ databases">
        <authorList>
            <person name="Urmite Genomes Urmite Genomes"/>
        </authorList>
    </citation>
    <scope>NUCLEOTIDE SEQUENCE [LARGE SCALE GENOMIC DNA]</scope>
    <source>
        <strain evidence="6 7">ES2</strain>
    </source>
</reference>
<dbReference type="GO" id="GO:0006352">
    <property type="term" value="P:DNA-templated transcription initiation"/>
    <property type="evidence" value="ECO:0007669"/>
    <property type="project" value="InterPro"/>
</dbReference>
<sequence>MKEYEELDAQYAPMINALMRKLHIYRDYESFRQVGKIALWQASIRYDESKGSFTAFAYRTIHGAMLDHLKKEAKYIERNLVQQNHEFDDLAGCIVEDELPEWIDARYLKNGEKRLLEELFVKGTSLTGLAASEGVSLAGMKKRRERVLKKLKENIGPDQIALSRR</sequence>
<dbReference type="PANTHER" id="PTHR30385:SF4">
    <property type="entry name" value="RNA POLYMERASE SIGMA-E FACTOR"/>
    <property type="match status" value="1"/>
</dbReference>
<keyword evidence="7" id="KW-1185">Reference proteome</keyword>
<evidence type="ECO:0000256" key="2">
    <source>
        <dbReference type="ARBA" id="ARBA00023082"/>
    </source>
</evidence>
<evidence type="ECO:0000313" key="6">
    <source>
        <dbReference type="EMBL" id="CEG22142.1"/>
    </source>
</evidence>
<keyword evidence="1" id="KW-0805">Transcription regulation</keyword>
<gene>
    <name evidence="6" type="primary">fliA</name>
    <name evidence="6" type="ORF">BN1080_01063</name>
</gene>
<dbReference type="GO" id="GO:0003677">
    <property type="term" value="F:DNA binding"/>
    <property type="evidence" value="ECO:0007669"/>
    <property type="project" value="UniProtKB-KW"/>
</dbReference>
<dbReference type="EMBL" id="CCXS01000001">
    <property type="protein sequence ID" value="CEG22142.1"/>
    <property type="molecule type" value="Genomic_DNA"/>
</dbReference>
<evidence type="ECO:0000259" key="5">
    <source>
        <dbReference type="Pfam" id="PF04542"/>
    </source>
</evidence>
<proteinExistence type="predicted"/>
<dbReference type="InterPro" id="IPR013325">
    <property type="entry name" value="RNA_pol_sigma_r2"/>
</dbReference>
<keyword evidence="2" id="KW-0731">Sigma factor</keyword>
<name>A0A098EJV3_9BACL</name>
<dbReference type="Proteomes" id="UP000043699">
    <property type="component" value="Unassembled WGS sequence"/>
</dbReference>
<dbReference type="GO" id="GO:0016987">
    <property type="term" value="F:sigma factor activity"/>
    <property type="evidence" value="ECO:0007669"/>
    <property type="project" value="UniProtKB-KW"/>
</dbReference>
<dbReference type="OrthoDB" id="9783788at2"/>
<dbReference type="AlphaFoldDB" id="A0A098EJV3"/>
<protein>
    <submittedName>
        <fullName evidence="6">RNA polymerase sigma factor FliA</fullName>
    </submittedName>
</protein>
<evidence type="ECO:0000313" key="7">
    <source>
        <dbReference type="Proteomes" id="UP000043699"/>
    </source>
</evidence>
<evidence type="ECO:0000256" key="4">
    <source>
        <dbReference type="ARBA" id="ARBA00023163"/>
    </source>
</evidence>